<proteinExistence type="predicted"/>
<protein>
    <submittedName>
        <fullName evidence="2">Xylose isomerase domain protein TIM barrel</fullName>
    </submittedName>
</protein>
<gene>
    <name evidence="2" type="ordered locus">Acid_6535</name>
</gene>
<dbReference type="Pfam" id="PF01261">
    <property type="entry name" value="AP_endonuc_2"/>
    <property type="match status" value="1"/>
</dbReference>
<organism evidence="2">
    <name type="scientific">Solibacter usitatus (strain Ellin6076)</name>
    <dbReference type="NCBI Taxonomy" id="234267"/>
    <lineage>
        <taxon>Bacteria</taxon>
        <taxon>Pseudomonadati</taxon>
        <taxon>Acidobacteriota</taxon>
        <taxon>Terriglobia</taxon>
        <taxon>Bryobacterales</taxon>
        <taxon>Solibacteraceae</taxon>
        <taxon>Candidatus Solibacter</taxon>
    </lineage>
</organism>
<accession>Q01SB3</accession>
<dbReference type="PANTHER" id="PTHR12110">
    <property type="entry name" value="HYDROXYPYRUVATE ISOMERASE"/>
    <property type="match status" value="1"/>
</dbReference>
<dbReference type="SUPFAM" id="SSF51658">
    <property type="entry name" value="Xylose isomerase-like"/>
    <property type="match status" value="1"/>
</dbReference>
<dbReference type="Gene3D" id="3.20.20.150">
    <property type="entry name" value="Divalent-metal-dependent TIM barrel enzymes"/>
    <property type="match status" value="1"/>
</dbReference>
<dbReference type="GO" id="GO:0016853">
    <property type="term" value="F:isomerase activity"/>
    <property type="evidence" value="ECO:0007669"/>
    <property type="project" value="UniProtKB-KW"/>
</dbReference>
<dbReference type="InterPro" id="IPR036237">
    <property type="entry name" value="Xyl_isomerase-like_sf"/>
</dbReference>
<evidence type="ECO:0000259" key="1">
    <source>
        <dbReference type="Pfam" id="PF01261"/>
    </source>
</evidence>
<dbReference type="STRING" id="234267.Acid_6535"/>
<name>Q01SB3_SOLUE</name>
<dbReference type="InterPro" id="IPR013022">
    <property type="entry name" value="Xyl_isomerase-like_TIM-brl"/>
</dbReference>
<dbReference type="eggNOG" id="COG1082">
    <property type="taxonomic scope" value="Bacteria"/>
</dbReference>
<dbReference type="InterPro" id="IPR050312">
    <property type="entry name" value="IolE/XylAMocC-like"/>
</dbReference>
<dbReference type="KEGG" id="sus:Acid_6535"/>
<sequence length="293" mass="32640" precursor="true">MTRRTALALFAATLSRAAGKLPANKNVKWALGANLWNSFPRVPFTDILDVMKDTGFIGIRMTQFPQILKTYNVTVPELQKELSKRGCQIITISFNGPTHDPAKRADVLASAKTAMTFLKEFDAKHLVVFSPNRSNASEAAFKAMCECFNAIGEAANEMGFRAGLHNHMGQIVQTSEEVDRCMAMTDSKLFSFSPDTAHLYLADCDVVKTIDKHKSRLMLLDYKDARMNSDKLLDNIFDLGDGAVDFPGCHRVLKSIGFKGWLCVDLDVARKGPRASYERCAEYVVNKLEPIYV</sequence>
<dbReference type="PANTHER" id="PTHR12110:SF41">
    <property type="entry name" value="INOSOSE DEHYDRATASE"/>
    <property type="match status" value="1"/>
</dbReference>
<dbReference type="HOGENOM" id="CLU_059523_0_0_0"/>
<dbReference type="EMBL" id="CP000473">
    <property type="protein sequence ID" value="ABJ87457.1"/>
    <property type="molecule type" value="Genomic_DNA"/>
</dbReference>
<dbReference type="AlphaFoldDB" id="Q01SB3"/>
<dbReference type="OrthoDB" id="9779184at2"/>
<keyword evidence="2" id="KW-0413">Isomerase</keyword>
<feature type="domain" description="Xylose isomerase-like TIM barrel" evidence="1">
    <location>
        <begin position="49"/>
        <end position="269"/>
    </location>
</feature>
<dbReference type="InParanoid" id="Q01SB3"/>
<reference evidence="2" key="1">
    <citation type="submission" date="2006-10" db="EMBL/GenBank/DDBJ databases">
        <title>Complete sequence of Solibacter usitatus Ellin6076.</title>
        <authorList>
            <consortium name="US DOE Joint Genome Institute"/>
            <person name="Copeland A."/>
            <person name="Lucas S."/>
            <person name="Lapidus A."/>
            <person name="Barry K."/>
            <person name="Detter J.C."/>
            <person name="Glavina del Rio T."/>
            <person name="Hammon N."/>
            <person name="Israni S."/>
            <person name="Dalin E."/>
            <person name="Tice H."/>
            <person name="Pitluck S."/>
            <person name="Thompson L.S."/>
            <person name="Brettin T."/>
            <person name="Bruce D."/>
            <person name="Han C."/>
            <person name="Tapia R."/>
            <person name="Gilna P."/>
            <person name="Schmutz J."/>
            <person name="Larimer F."/>
            <person name="Land M."/>
            <person name="Hauser L."/>
            <person name="Kyrpides N."/>
            <person name="Mikhailova N."/>
            <person name="Janssen P.H."/>
            <person name="Kuske C.R."/>
            <person name="Richardson P."/>
        </authorList>
    </citation>
    <scope>NUCLEOTIDE SEQUENCE</scope>
    <source>
        <strain evidence="2">Ellin6076</strain>
    </source>
</reference>
<evidence type="ECO:0000313" key="2">
    <source>
        <dbReference type="EMBL" id="ABJ87457.1"/>
    </source>
</evidence>